<dbReference type="PANTHER" id="PTHR37813:SF1">
    <property type="entry name" value="FELS-2 PROPHAGE PROTEIN"/>
    <property type="match status" value="1"/>
</dbReference>
<gene>
    <name evidence="4" type="ORF">NBH20_01415</name>
</gene>
<dbReference type="RefSeq" id="WP_250943714.1">
    <property type="nucleotide sequence ID" value="NZ_JAMQAY010000001.1"/>
</dbReference>
<dbReference type="Proteomes" id="UP001155079">
    <property type="component" value="Unassembled WGS sequence"/>
</dbReference>
<keyword evidence="1" id="KW-1188">Viral release from host cell</keyword>
<dbReference type="EMBL" id="JAMQAY010000001">
    <property type="protein sequence ID" value="MCM2399800.1"/>
    <property type="molecule type" value="Genomic_DNA"/>
</dbReference>
<proteinExistence type="predicted"/>
<feature type="region of interest" description="Disordered" evidence="2">
    <location>
        <begin position="448"/>
        <end position="495"/>
    </location>
</feature>
<dbReference type="Pfam" id="PF10145">
    <property type="entry name" value="PhageMin_Tail"/>
    <property type="match status" value="1"/>
</dbReference>
<evidence type="ECO:0000256" key="1">
    <source>
        <dbReference type="ARBA" id="ARBA00022612"/>
    </source>
</evidence>
<organism evidence="4 5">
    <name type="scientific">Ciceribacter sichuanensis</name>
    <dbReference type="NCBI Taxonomy" id="2949647"/>
    <lineage>
        <taxon>Bacteria</taxon>
        <taxon>Pseudomonadati</taxon>
        <taxon>Pseudomonadota</taxon>
        <taxon>Alphaproteobacteria</taxon>
        <taxon>Hyphomicrobiales</taxon>
        <taxon>Rhizobiaceae</taxon>
        <taxon>Ciceribacter</taxon>
    </lineage>
</organism>
<name>A0ABT0V1N5_9HYPH</name>
<dbReference type="NCBIfam" id="TIGR01760">
    <property type="entry name" value="tape_meas_TP901"/>
    <property type="match status" value="1"/>
</dbReference>
<sequence length="630" mass="67239">MNREIEARLKISAVDKTGRTFKGIADKMGEVNRRAGEFNRRQSALASSTAAMYATVARYAAPAALAYGAKVALVDFAALERQMTRIGITADATSEQTSRAFTEAQKVSRDLNYDSVAPAIEALDTLVSSGKSLEEAMAFLPSVLATAQASGAATADIANTGLKAADALKIETSQLQRAFDIMVMGGKAGQFELKDMAQYIPGLANSFATLGYDGEDGLKRLVAILQTIREDTGDASSAATQAQNIFGKMFSEETANKFKKFGVDLRSEMQAAAKSGEDAVSAFVRLSKEAIKGDLSKLPLLFSDQEFRLGMQSLITSEDSLRKFLELMNSAEVDGTVWRDVNRVMSDTQASIDRMSNSWEKLKTSFGKSIAPPATAAMDALTTSMDYSSAQKAALEKQGKGFWSSDQWLLPLREYSASLGNSDARKELDKLALAGGYADPEFLKRMRQGPIRPEYEGPQRPEFPGGDRHLNPRNLPRTDVPIPSNRPAGPVQGPMRPLPPRIGATPPIANMGQSDANFFRLPSKSEWQDALKIDIGTDELKSGGEEAGRSIADGGRQGADAIKESSGFFKVAGVDVAAAISSAADKLVASAAAFNRTMAQSTGVGAPGRPAVNADTGRSMPPQRPGGGGW</sequence>
<feature type="region of interest" description="Disordered" evidence="2">
    <location>
        <begin position="598"/>
        <end position="630"/>
    </location>
</feature>
<keyword evidence="5" id="KW-1185">Reference proteome</keyword>
<evidence type="ECO:0000313" key="5">
    <source>
        <dbReference type="Proteomes" id="UP001155079"/>
    </source>
</evidence>
<protein>
    <submittedName>
        <fullName evidence="4">Phage tail tape measure protein</fullName>
    </submittedName>
</protein>
<feature type="domain" description="Phage tail tape measure protein" evidence="3">
    <location>
        <begin position="103"/>
        <end position="283"/>
    </location>
</feature>
<dbReference type="InterPro" id="IPR010090">
    <property type="entry name" value="Phage_tape_meas"/>
</dbReference>
<feature type="compositionally biased region" description="Basic and acidic residues" evidence="2">
    <location>
        <begin position="453"/>
        <end position="470"/>
    </location>
</feature>
<accession>A0ABT0V1N5</accession>
<evidence type="ECO:0000256" key="2">
    <source>
        <dbReference type="SAM" id="MobiDB-lite"/>
    </source>
</evidence>
<evidence type="ECO:0000259" key="3">
    <source>
        <dbReference type="Pfam" id="PF10145"/>
    </source>
</evidence>
<dbReference type="PANTHER" id="PTHR37813">
    <property type="entry name" value="FELS-2 PROPHAGE PROTEIN"/>
    <property type="match status" value="1"/>
</dbReference>
<evidence type="ECO:0000313" key="4">
    <source>
        <dbReference type="EMBL" id="MCM2399800.1"/>
    </source>
</evidence>
<comment type="caution">
    <text evidence="4">The sequence shown here is derived from an EMBL/GenBank/DDBJ whole genome shotgun (WGS) entry which is preliminary data.</text>
</comment>
<reference evidence="4 5" key="1">
    <citation type="submission" date="2022-06" db="EMBL/GenBank/DDBJ databases">
        <authorList>
            <person name="Sun Q."/>
        </authorList>
    </citation>
    <scope>NUCLEOTIDE SEQUENCE [LARGE SCALE GENOMIC DNA]</scope>
    <source>
        <strain evidence="4 5">S153</strain>
    </source>
</reference>